<dbReference type="RefSeq" id="WP_013016254.1">
    <property type="nucleotide sequence ID" value="NC_013947.1"/>
</dbReference>
<dbReference type="Gene3D" id="6.20.20.10">
    <property type="match status" value="1"/>
</dbReference>
<dbReference type="SUPFAM" id="SSF57938">
    <property type="entry name" value="DnaJ/Hsp40 cysteine-rich domain"/>
    <property type="match status" value="1"/>
</dbReference>
<dbReference type="EMBL" id="CP001778">
    <property type="protein sequence ID" value="ADD40683.1"/>
    <property type="molecule type" value="Genomic_DNA"/>
</dbReference>
<reference evidence="1 2" key="1">
    <citation type="journal article" date="2009" name="Stand. Genomic Sci.">
        <title>Complete genome sequence of Stackebrandtia nassauensis type strain (LLR-40K-21).</title>
        <authorList>
            <person name="Munk C."/>
            <person name="Lapidus A."/>
            <person name="Copeland A."/>
            <person name="Jando M."/>
            <person name="Mayilraj S."/>
            <person name="Glavina Del Rio T."/>
            <person name="Nolan M."/>
            <person name="Chen F."/>
            <person name="Lucas S."/>
            <person name="Tice H."/>
            <person name="Cheng J.F."/>
            <person name="Han C."/>
            <person name="Detter J.C."/>
            <person name="Bruce D."/>
            <person name="Goodwin L."/>
            <person name="Chain P."/>
            <person name="Pitluck S."/>
            <person name="Goker M."/>
            <person name="Ovchinikova G."/>
            <person name="Pati A."/>
            <person name="Ivanova N."/>
            <person name="Mavromatis K."/>
            <person name="Chen A."/>
            <person name="Palaniappan K."/>
            <person name="Land M."/>
            <person name="Hauser L."/>
            <person name="Chang Y.J."/>
            <person name="Jeffries C.D."/>
            <person name="Bristow J."/>
            <person name="Eisen J.A."/>
            <person name="Markowitz V."/>
            <person name="Hugenholtz P."/>
            <person name="Kyrpides N.C."/>
            <person name="Klenk H.P."/>
        </authorList>
    </citation>
    <scope>NUCLEOTIDE SEQUENCE [LARGE SCALE GENOMIC DNA]</scope>
    <source>
        <strain evidence="2">DSM 44728 / CIP 108903 / NRRL B-16338 / NBRC 102104 / LLR-40K-21</strain>
    </source>
</reference>
<evidence type="ECO:0000313" key="2">
    <source>
        <dbReference type="Proteomes" id="UP000000844"/>
    </source>
</evidence>
<proteinExistence type="predicted"/>
<accession>D3Q974</accession>
<sequence length="79" mass="9032">MSVSLAAIAVAFVVTLGYVAACCYWPFGACRRCHGTGKSRSPLRKFWRECPRCEGTGRRVRIGRRIYAHIRHEYRNGNK</sequence>
<dbReference type="HOGENOM" id="CLU_191581_0_0_11"/>
<gene>
    <name evidence="1" type="ordered locus">Snas_0973</name>
</gene>
<dbReference type="AlphaFoldDB" id="D3Q974"/>
<dbReference type="InterPro" id="IPR036410">
    <property type="entry name" value="HSP_DnaJ_Cys-rich_dom_sf"/>
</dbReference>
<protein>
    <submittedName>
        <fullName evidence="1">Uncharacterized protein</fullName>
    </submittedName>
</protein>
<dbReference type="STRING" id="446470.Snas_0973"/>
<dbReference type="Proteomes" id="UP000000844">
    <property type="component" value="Chromosome"/>
</dbReference>
<dbReference type="KEGG" id="sna:Snas_0973"/>
<keyword evidence="2" id="KW-1185">Reference proteome</keyword>
<organism evidence="1 2">
    <name type="scientific">Stackebrandtia nassauensis (strain DSM 44728 / CIP 108903 / NRRL B-16338 / NBRC 102104 / LLR-40K-21)</name>
    <dbReference type="NCBI Taxonomy" id="446470"/>
    <lineage>
        <taxon>Bacteria</taxon>
        <taxon>Bacillati</taxon>
        <taxon>Actinomycetota</taxon>
        <taxon>Actinomycetes</taxon>
        <taxon>Glycomycetales</taxon>
        <taxon>Glycomycetaceae</taxon>
        <taxon>Stackebrandtia</taxon>
    </lineage>
</organism>
<evidence type="ECO:0000313" key="1">
    <source>
        <dbReference type="EMBL" id="ADD40683.1"/>
    </source>
</evidence>
<name>D3Q974_STANL</name>
<dbReference type="eggNOG" id="COG0484">
    <property type="taxonomic scope" value="Bacteria"/>
</dbReference>